<evidence type="ECO:0000313" key="1">
    <source>
        <dbReference type="EMBL" id="MBA9024756.1"/>
    </source>
</evidence>
<name>A0ABR6CJ73_9BACI</name>
<gene>
    <name evidence="1" type="ORF">HNP81_000038</name>
</gene>
<dbReference type="EMBL" id="JACJHX010000001">
    <property type="protein sequence ID" value="MBA9024756.1"/>
    <property type="molecule type" value="Genomic_DNA"/>
</dbReference>
<evidence type="ECO:0000313" key="2">
    <source>
        <dbReference type="Proteomes" id="UP000626697"/>
    </source>
</evidence>
<protein>
    <recommendedName>
        <fullName evidence="3">Phage protein</fullName>
    </recommendedName>
</protein>
<keyword evidence="2" id="KW-1185">Reference proteome</keyword>
<reference evidence="1 2" key="1">
    <citation type="submission" date="2020-08" db="EMBL/GenBank/DDBJ databases">
        <title>Genomic Encyclopedia of Type Strains, Phase IV (KMG-IV): sequencing the most valuable type-strain genomes for metagenomic binning, comparative biology and taxonomic classification.</title>
        <authorList>
            <person name="Goeker M."/>
        </authorList>
    </citation>
    <scope>NUCLEOTIDE SEQUENCE [LARGE SCALE GENOMIC DNA]</scope>
    <source>
        <strain evidence="1 2">DSM 105481</strain>
    </source>
</reference>
<accession>A0ABR6CJ73</accession>
<sequence length="77" mass="8990">MKYFFVNINMVDGNSESFNLKSDSKVVLKNKITEAPKGWFGVDGSYVQIKNITSLTIDEINLNDYEYEDNDFYYVEK</sequence>
<proteinExistence type="predicted"/>
<dbReference type="Proteomes" id="UP000626697">
    <property type="component" value="Unassembled WGS sequence"/>
</dbReference>
<dbReference type="RefSeq" id="WP_182501230.1">
    <property type="nucleotide sequence ID" value="NZ_JACJHX010000001.1"/>
</dbReference>
<evidence type="ECO:0008006" key="3">
    <source>
        <dbReference type="Google" id="ProtNLM"/>
    </source>
</evidence>
<organism evidence="1 2">
    <name type="scientific">Peribacillus huizhouensis</name>
    <dbReference type="NCBI Taxonomy" id="1501239"/>
    <lineage>
        <taxon>Bacteria</taxon>
        <taxon>Bacillati</taxon>
        <taxon>Bacillota</taxon>
        <taxon>Bacilli</taxon>
        <taxon>Bacillales</taxon>
        <taxon>Bacillaceae</taxon>
        <taxon>Peribacillus</taxon>
    </lineage>
</organism>
<comment type="caution">
    <text evidence="1">The sequence shown here is derived from an EMBL/GenBank/DDBJ whole genome shotgun (WGS) entry which is preliminary data.</text>
</comment>